<evidence type="ECO:0000259" key="1">
    <source>
        <dbReference type="PROSITE" id="PS50280"/>
    </source>
</evidence>
<dbReference type="PANTHER" id="PTHR45660">
    <property type="entry name" value="HISTONE-LYSINE N-METHYLTRANSFERASE SETMAR"/>
    <property type="match status" value="1"/>
</dbReference>
<dbReference type="Gene3D" id="2.170.270.10">
    <property type="entry name" value="SET domain"/>
    <property type="match status" value="1"/>
</dbReference>
<sequence>MAQLFSVADLSAGKEAAALRAMNEYNFEQLLPFEYIVSSEPTKGLKFESPSDPFLRLSRPKVSGFEVFYSGPTKKWALRTTQWKSIGEDAVLFEYAGELSEDRDEPVEQDDYIFTFDYQKRHFLLDACRRGNLARFVNHSCVPNCFTRLALVDNNNNDGGGGDRGGDNVPRLFICASRRILAGEEITLDYGDAWWRAKWTTNAGICCHCKWEKCRYKNANLKWN</sequence>
<organism evidence="2 3">
    <name type="scientific">Heterodera trifolii</name>
    <dbReference type="NCBI Taxonomy" id="157864"/>
    <lineage>
        <taxon>Eukaryota</taxon>
        <taxon>Metazoa</taxon>
        <taxon>Ecdysozoa</taxon>
        <taxon>Nematoda</taxon>
        <taxon>Chromadorea</taxon>
        <taxon>Rhabditida</taxon>
        <taxon>Tylenchina</taxon>
        <taxon>Tylenchomorpha</taxon>
        <taxon>Tylenchoidea</taxon>
        <taxon>Heteroderidae</taxon>
        <taxon>Heteroderinae</taxon>
        <taxon>Heterodera</taxon>
    </lineage>
</organism>
<reference evidence="2 3" key="1">
    <citation type="submission" date="2024-10" db="EMBL/GenBank/DDBJ databases">
        <authorList>
            <person name="Kim D."/>
        </authorList>
    </citation>
    <scope>NUCLEOTIDE SEQUENCE [LARGE SCALE GENOMIC DNA]</scope>
    <source>
        <strain evidence="2">BH-2024</strain>
    </source>
</reference>
<dbReference type="SMART" id="SM00317">
    <property type="entry name" value="SET"/>
    <property type="match status" value="1"/>
</dbReference>
<gene>
    <name evidence="2" type="ORF">niasHT_038450</name>
</gene>
<proteinExistence type="predicted"/>
<dbReference type="SUPFAM" id="SSF82199">
    <property type="entry name" value="SET domain"/>
    <property type="match status" value="1"/>
</dbReference>
<dbReference type="InterPro" id="IPR051357">
    <property type="entry name" value="H3K9_HMTase_SUVAR3-9"/>
</dbReference>
<accession>A0ABD2IQT8</accession>
<keyword evidence="3" id="KW-1185">Reference proteome</keyword>
<dbReference type="PANTHER" id="PTHR45660:SF13">
    <property type="entry name" value="HISTONE-LYSINE N-METHYLTRANSFERASE SETMAR"/>
    <property type="match status" value="1"/>
</dbReference>
<dbReference type="Pfam" id="PF00856">
    <property type="entry name" value="SET"/>
    <property type="match status" value="1"/>
</dbReference>
<dbReference type="EMBL" id="JBICBT010001110">
    <property type="protein sequence ID" value="KAL3082384.1"/>
    <property type="molecule type" value="Genomic_DNA"/>
</dbReference>
<dbReference type="InterPro" id="IPR001214">
    <property type="entry name" value="SET_dom"/>
</dbReference>
<evidence type="ECO:0000313" key="2">
    <source>
        <dbReference type="EMBL" id="KAL3082384.1"/>
    </source>
</evidence>
<dbReference type="AlphaFoldDB" id="A0ABD2IQT8"/>
<name>A0ABD2IQT8_9BILA</name>
<protein>
    <recommendedName>
        <fullName evidence="1">SET domain-containing protein</fullName>
    </recommendedName>
</protein>
<dbReference type="PROSITE" id="PS50280">
    <property type="entry name" value="SET"/>
    <property type="match status" value="1"/>
</dbReference>
<dbReference type="InterPro" id="IPR046341">
    <property type="entry name" value="SET_dom_sf"/>
</dbReference>
<feature type="domain" description="SET" evidence="1">
    <location>
        <begin position="63"/>
        <end position="191"/>
    </location>
</feature>
<dbReference type="Proteomes" id="UP001620626">
    <property type="component" value="Unassembled WGS sequence"/>
</dbReference>
<evidence type="ECO:0000313" key="3">
    <source>
        <dbReference type="Proteomes" id="UP001620626"/>
    </source>
</evidence>
<comment type="caution">
    <text evidence="2">The sequence shown here is derived from an EMBL/GenBank/DDBJ whole genome shotgun (WGS) entry which is preliminary data.</text>
</comment>